<keyword evidence="1" id="KW-1185">Reference proteome</keyword>
<name>A0A1I7WP38_HETBA</name>
<dbReference type="WBParaSite" id="Hba_06906">
    <property type="protein sequence ID" value="Hba_06906"/>
    <property type="gene ID" value="Hba_06906"/>
</dbReference>
<accession>A0A1I7WP38</accession>
<proteinExistence type="predicted"/>
<reference evidence="2" key="1">
    <citation type="submission" date="2016-11" db="UniProtKB">
        <authorList>
            <consortium name="WormBaseParasite"/>
        </authorList>
    </citation>
    <scope>IDENTIFICATION</scope>
</reference>
<protein>
    <submittedName>
        <fullName evidence="2">Reverse transcriptase domain-containing protein</fullName>
    </submittedName>
</protein>
<dbReference type="Proteomes" id="UP000095283">
    <property type="component" value="Unplaced"/>
</dbReference>
<organism evidence="1 2">
    <name type="scientific">Heterorhabditis bacteriophora</name>
    <name type="common">Entomopathogenic nematode worm</name>
    <dbReference type="NCBI Taxonomy" id="37862"/>
    <lineage>
        <taxon>Eukaryota</taxon>
        <taxon>Metazoa</taxon>
        <taxon>Ecdysozoa</taxon>
        <taxon>Nematoda</taxon>
        <taxon>Chromadorea</taxon>
        <taxon>Rhabditida</taxon>
        <taxon>Rhabditina</taxon>
        <taxon>Rhabditomorpha</taxon>
        <taxon>Strongyloidea</taxon>
        <taxon>Heterorhabditidae</taxon>
        <taxon>Heterorhabditis</taxon>
    </lineage>
</organism>
<sequence length="105" mass="11436">MGTVSEDRFSSGARDFLEFGVFLIAKLVRWMAPQQFSSKWLLRSVEPRPLPQCSQGPGLCLSAPMSRGVCLCALLPPPLWEESGIILDASEAFGTQRDPLGPKGT</sequence>
<dbReference type="AlphaFoldDB" id="A0A1I7WP38"/>
<evidence type="ECO:0000313" key="2">
    <source>
        <dbReference type="WBParaSite" id="Hba_06906"/>
    </source>
</evidence>
<evidence type="ECO:0000313" key="1">
    <source>
        <dbReference type="Proteomes" id="UP000095283"/>
    </source>
</evidence>